<name>A0ACB8FB60_9SAUR</name>
<protein>
    <submittedName>
        <fullName evidence="1">Uncharacterized protein</fullName>
    </submittedName>
</protein>
<evidence type="ECO:0000313" key="1">
    <source>
        <dbReference type="EMBL" id="KAH8002403.1"/>
    </source>
</evidence>
<keyword evidence="2" id="KW-1185">Reference proteome</keyword>
<organism evidence="1 2">
    <name type="scientific">Sphaerodactylus townsendi</name>
    <dbReference type="NCBI Taxonomy" id="933632"/>
    <lineage>
        <taxon>Eukaryota</taxon>
        <taxon>Metazoa</taxon>
        <taxon>Chordata</taxon>
        <taxon>Craniata</taxon>
        <taxon>Vertebrata</taxon>
        <taxon>Euteleostomi</taxon>
        <taxon>Lepidosauria</taxon>
        <taxon>Squamata</taxon>
        <taxon>Bifurcata</taxon>
        <taxon>Gekkota</taxon>
        <taxon>Sphaerodactylidae</taxon>
        <taxon>Sphaerodactylus</taxon>
    </lineage>
</organism>
<comment type="caution">
    <text evidence="1">The sequence shown here is derived from an EMBL/GenBank/DDBJ whole genome shotgun (WGS) entry which is preliminary data.</text>
</comment>
<reference evidence="1" key="1">
    <citation type="submission" date="2021-08" db="EMBL/GenBank/DDBJ databases">
        <title>The first chromosome-level gecko genome reveals the dynamic sex chromosomes of Neotropical dwarf geckos (Sphaerodactylidae: Sphaerodactylus).</title>
        <authorList>
            <person name="Pinto B.J."/>
            <person name="Keating S.E."/>
            <person name="Gamble T."/>
        </authorList>
    </citation>
    <scope>NUCLEOTIDE SEQUENCE</scope>
    <source>
        <strain evidence="1">TG3544</strain>
    </source>
</reference>
<gene>
    <name evidence="1" type="ORF">K3G42_023980</name>
</gene>
<sequence length="109" mass="12088">MAVPNYPLPPGVGPGNSQEQHSVESLSLSPSLVSFIHLCSGWEDLLKIIISFHLQNSLHWIQIVRSCEKFILSKSVHTSLSPSPPPPHSRMSVCPPVRPPTYPPHHPHH</sequence>
<accession>A0ACB8FB60</accession>
<dbReference type="Proteomes" id="UP000827872">
    <property type="component" value="Linkage Group LG08"/>
</dbReference>
<proteinExistence type="predicted"/>
<dbReference type="EMBL" id="CM037621">
    <property type="protein sequence ID" value="KAH8002403.1"/>
    <property type="molecule type" value="Genomic_DNA"/>
</dbReference>
<evidence type="ECO:0000313" key="2">
    <source>
        <dbReference type="Proteomes" id="UP000827872"/>
    </source>
</evidence>